<comment type="function">
    <text evidence="9 10">Fluoride-specific ion channel. Important for reducing fluoride concentration in the cell, thus reducing its toxicity.</text>
</comment>
<evidence type="ECO:0000256" key="4">
    <source>
        <dbReference type="ARBA" id="ARBA00022989"/>
    </source>
</evidence>
<evidence type="ECO:0000256" key="3">
    <source>
        <dbReference type="ARBA" id="ARBA00022692"/>
    </source>
</evidence>
<name>A0ABY8VGE2_9CORY</name>
<comment type="similarity">
    <text evidence="7 10">Belongs to the fluoride channel Fluc/FEX (TC 1.A.43) family.</text>
</comment>
<comment type="subcellular location">
    <subcellularLocation>
        <location evidence="1 10">Cell membrane</location>
        <topology evidence="1 10">Multi-pass membrane protein</topology>
    </subcellularLocation>
</comment>
<reference evidence="11 12" key="1">
    <citation type="submission" date="2023-05" db="EMBL/GenBank/DDBJ databases">
        <title>Corynebacterium suedekumii sp. nov. and Corynebacterium breve sp. nov. isolated from raw cow's milk.</title>
        <authorList>
            <person name="Baer M.K."/>
            <person name="Mehl L."/>
            <person name="Hellmuth R."/>
            <person name="Marke G."/>
            <person name="Lipski A."/>
        </authorList>
    </citation>
    <scope>NUCLEOTIDE SEQUENCE [LARGE SCALE GENOMIC DNA]</scope>
    <source>
        <strain evidence="11 12">R4</strain>
    </source>
</reference>
<keyword evidence="10" id="KW-0915">Sodium</keyword>
<comment type="activity regulation">
    <text evidence="10">Na(+) is not transported, but it plays an essential structural role and its presence is essential for fluoride channel function.</text>
</comment>
<proteinExistence type="inferred from homology"/>
<evidence type="ECO:0000313" key="11">
    <source>
        <dbReference type="EMBL" id="WIM67279.1"/>
    </source>
</evidence>
<dbReference type="HAMAP" id="MF_00454">
    <property type="entry name" value="FluC"/>
    <property type="match status" value="1"/>
</dbReference>
<comment type="catalytic activity">
    <reaction evidence="8">
        <text>fluoride(in) = fluoride(out)</text>
        <dbReference type="Rhea" id="RHEA:76159"/>
        <dbReference type="ChEBI" id="CHEBI:17051"/>
    </reaction>
    <physiologicalReaction direction="left-to-right" evidence="8">
        <dbReference type="Rhea" id="RHEA:76160"/>
    </physiologicalReaction>
</comment>
<organism evidence="11 12">
    <name type="scientific">Corynebacterium breve</name>
    <dbReference type="NCBI Taxonomy" id="3049799"/>
    <lineage>
        <taxon>Bacteria</taxon>
        <taxon>Bacillati</taxon>
        <taxon>Actinomycetota</taxon>
        <taxon>Actinomycetes</taxon>
        <taxon>Mycobacteriales</taxon>
        <taxon>Corynebacteriaceae</taxon>
        <taxon>Corynebacterium</taxon>
    </lineage>
</organism>
<evidence type="ECO:0000313" key="12">
    <source>
        <dbReference type="Proteomes" id="UP001225598"/>
    </source>
</evidence>
<comment type="caution">
    <text evidence="10">Lacks conserved residue(s) required for the propagation of feature annotation.</text>
</comment>
<keyword evidence="10" id="KW-0813">Transport</keyword>
<keyword evidence="10" id="KW-0406">Ion transport</keyword>
<feature type="transmembrane region" description="Helical" evidence="10">
    <location>
        <begin position="35"/>
        <end position="68"/>
    </location>
</feature>
<dbReference type="Pfam" id="PF02537">
    <property type="entry name" value="CRCB"/>
    <property type="match status" value="1"/>
</dbReference>
<keyword evidence="12" id="KW-1185">Reference proteome</keyword>
<keyword evidence="2 10" id="KW-1003">Cell membrane</keyword>
<keyword evidence="5 10" id="KW-0472">Membrane</keyword>
<evidence type="ECO:0000256" key="5">
    <source>
        <dbReference type="ARBA" id="ARBA00023136"/>
    </source>
</evidence>
<protein>
    <recommendedName>
        <fullName evidence="10">Fluoride-specific ion channel FluC</fullName>
    </recommendedName>
</protein>
<evidence type="ECO:0000256" key="10">
    <source>
        <dbReference type="HAMAP-Rule" id="MF_00454"/>
    </source>
</evidence>
<evidence type="ECO:0000256" key="9">
    <source>
        <dbReference type="ARBA" id="ARBA00049940"/>
    </source>
</evidence>
<evidence type="ECO:0000256" key="7">
    <source>
        <dbReference type="ARBA" id="ARBA00035120"/>
    </source>
</evidence>
<accession>A0ABY8VGE2</accession>
<feature type="binding site" evidence="10">
    <location>
        <position position="65"/>
    </location>
    <ligand>
        <name>Na(+)</name>
        <dbReference type="ChEBI" id="CHEBI:29101"/>
        <note>structural</note>
    </ligand>
</feature>
<keyword evidence="3 10" id="KW-0812">Transmembrane</keyword>
<dbReference type="EMBL" id="CP126969">
    <property type="protein sequence ID" value="WIM67279.1"/>
    <property type="molecule type" value="Genomic_DNA"/>
</dbReference>
<keyword evidence="6 10" id="KW-0407">Ion channel</keyword>
<dbReference type="Proteomes" id="UP001225598">
    <property type="component" value="Chromosome"/>
</dbReference>
<keyword evidence="10" id="KW-0479">Metal-binding</keyword>
<evidence type="ECO:0000256" key="2">
    <source>
        <dbReference type="ARBA" id="ARBA00022475"/>
    </source>
</evidence>
<sequence length="118" mass="12231">MTAVLAVVTVVAGGFLGGLGRWALAKIPGEFVGTWTANMVACVILGVAITGPGIVPLALGTGCAGALSTWSTLAKQFGELVLARRWTMLATYFVATMAVGMVAAWRGTIWGARIWGYL</sequence>
<keyword evidence="4 10" id="KW-1133">Transmembrane helix</keyword>
<dbReference type="RefSeq" id="WP_284824268.1">
    <property type="nucleotide sequence ID" value="NZ_CP126969.1"/>
</dbReference>
<feature type="transmembrane region" description="Helical" evidence="10">
    <location>
        <begin position="89"/>
        <end position="112"/>
    </location>
</feature>
<evidence type="ECO:0000256" key="6">
    <source>
        <dbReference type="ARBA" id="ARBA00023303"/>
    </source>
</evidence>
<feature type="binding site" evidence="10">
    <location>
        <position position="68"/>
    </location>
    <ligand>
        <name>Na(+)</name>
        <dbReference type="ChEBI" id="CHEBI:29101"/>
        <note>structural</note>
    </ligand>
</feature>
<gene>
    <name evidence="10" type="primary">fluC</name>
    <name evidence="10" type="synonym">crcB</name>
    <name evidence="11" type="ORF">QP027_09185</name>
</gene>
<evidence type="ECO:0000256" key="8">
    <source>
        <dbReference type="ARBA" id="ARBA00035585"/>
    </source>
</evidence>
<dbReference type="InterPro" id="IPR003691">
    <property type="entry name" value="FluC"/>
</dbReference>
<evidence type="ECO:0000256" key="1">
    <source>
        <dbReference type="ARBA" id="ARBA00004651"/>
    </source>
</evidence>